<reference evidence="1 2" key="1">
    <citation type="submission" date="2021-08" db="EMBL/GenBank/DDBJ databases">
        <title>Complete genome sequence of Leptospira kobayashii strain E30.</title>
        <authorList>
            <person name="Nakao R."/>
            <person name="Nakamura S."/>
            <person name="Masuzawa T."/>
            <person name="Koizumi N."/>
        </authorList>
    </citation>
    <scope>NUCLEOTIDE SEQUENCE [LARGE SCALE GENOMIC DNA]</scope>
    <source>
        <strain evidence="1 2">E30</strain>
    </source>
</reference>
<evidence type="ECO:0000313" key="2">
    <source>
        <dbReference type="Proteomes" id="UP000245263"/>
    </source>
</evidence>
<dbReference type="EMBL" id="AP025028">
    <property type="protein sequence ID" value="BDA80404.1"/>
    <property type="molecule type" value="Genomic_DNA"/>
</dbReference>
<name>A0ABN6KGP7_9LEPT</name>
<proteinExistence type="predicted"/>
<evidence type="ECO:0000313" key="1">
    <source>
        <dbReference type="EMBL" id="BDA80404.1"/>
    </source>
</evidence>
<dbReference type="RefSeq" id="WP_109021446.1">
    <property type="nucleotide sequence ID" value="NZ_AP025028.1"/>
</dbReference>
<gene>
    <name evidence="1" type="ORF">LPTSP3_g33340</name>
</gene>
<organism evidence="1 2">
    <name type="scientific">Leptospira kobayashii</name>
    <dbReference type="NCBI Taxonomy" id="1917830"/>
    <lineage>
        <taxon>Bacteria</taxon>
        <taxon>Pseudomonadati</taxon>
        <taxon>Spirochaetota</taxon>
        <taxon>Spirochaetia</taxon>
        <taxon>Leptospirales</taxon>
        <taxon>Leptospiraceae</taxon>
        <taxon>Leptospira</taxon>
    </lineage>
</organism>
<keyword evidence="2" id="KW-1185">Reference proteome</keyword>
<accession>A0ABN6KGP7</accession>
<protein>
    <recommendedName>
        <fullName evidence="3">Lipoprotein</fullName>
    </recommendedName>
</protein>
<dbReference type="Proteomes" id="UP000245263">
    <property type="component" value="Chromosome 1"/>
</dbReference>
<evidence type="ECO:0008006" key="3">
    <source>
        <dbReference type="Google" id="ProtNLM"/>
    </source>
</evidence>
<sequence length="212" mass="24387">MKPLFLSVIIFTSSLFLFQCDKLYEMYRNNVSGIELTDELIQKYVKAVKALHKLGPDIPKQLAEKGENEATGLELFHQIESVIKDAGFKDYAEFVKVNAKVAWAWNVSQGELGIEKFQNMKDDGLKQIEDTLADPSVPEEVKIELRKTKQKITDDWSHNKKYADISMNIVRPLTNNHDLEIIKRNQKEIMEAYTGIPQNKLKEIDPSLFITK</sequence>